<dbReference type="GO" id="GO:0015833">
    <property type="term" value="P:peptide transport"/>
    <property type="evidence" value="ECO:0007669"/>
    <property type="project" value="TreeGrafter"/>
</dbReference>
<feature type="signal peptide" evidence="5">
    <location>
        <begin position="1"/>
        <end position="24"/>
    </location>
</feature>
<dbReference type="InterPro" id="IPR000914">
    <property type="entry name" value="SBP_5_dom"/>
</dbReference>
<dbReference type="Proteomes" id="UP000535511">
    <property type="component" value="Unassembled WGS sequence"/>
</dbReference>
<dbReference type="Pfam" id="PF00496">
    <property type="entry name" value="SBP_bac_5"/>
    <property type="match status" value="1"/>
</dbReference>
<dbReference type="GO" id="GO:0030313">
    <property type="term" value="C:cell envelope"/>
    <property type="evidence" value="ECO:0007669"/>
    <property type="project" value="UniProtKB-SubCell"/>
</dbReference>
<evidence type="ECO:0000259" key="6">
    <source>
        <dbReference type="Pfam" id="PF00496"/>
    </source>
</evidence>
<evidence type="ECO:0000256" key="1">
    <source>
        <dbReference type="ARBA" id="ARBA00004196"/>
    </source>
</evidence>
<gene>
    <name evidence="7" type="ORF">BJZ21_001933</name>
</gene>
<dbReference type="RefSeq" id="WP_179663539.1">
    <property type="nucleotide sequence ID" value="NZ_JACCBG010000001.1"/>
</dbReference>
<feature type="chain" id="PRO_5031320353" evidence="5">
    <location>
        <begin position="25"/>
        <end position="537"/>
    </location>
</feature>
<dbReference type="EMBL" id="JACCBG010000001">
    <property type="protein sequence ID" value="NYD41850.1"/>
    <property type="molecule type" value="Genomic_DNA"/>
</dbReference>
<comment type="subcellular location">
    <subcellularLocation>
        <location evidence="1">Cell envelope</location>
    </subcellularLocation>
</comment>
<proteinExistence type="inferred from homology"/>
<feature type="domain" description="Solute-binding protein family 5" evidence="6">
    <location>
        <begin position="86"/>
        <end position="455"/>
    </location>
</feature>
<evidence type="ECO:0000313" key="7">
    <source>
        <dbReference type="EMBL" id="NYD41850.1"/>
    </source>
</evidence>
<dbReference type="Gene3D" id="3.40.190.10">
    <property type="entry name" value="Periplasmic binding protein-like II"/>
    <property type="match status" value="1"/>
</dbReference>
<dbReference type="GO" id="GO:0042597">
    <property type="term" value="C:periplasmic space"/>
    <property type="evidence" value="ECO:0007669"/>
    <property type="project" value="UniProtKB-ARBA"/>
</dbReference>
<dbReference type="GO" id="GO:0043190">
    <property type="term" value="C:ATP-binding cassette (ABC) transporter complex"/>
    <property type="evidence" value="ECO:0007669"/>
    <property type="project" value="InterPro"/>
</dbReference>
<evidence type="ECO:0000256" key="2">
    <source>
        <dbReference type="ARBA" id="ARBA00005695"/>
    </source>
</evidence>
<keyword evidence="4 5" id="KW-0732">Signal</keyword>
<dbReference type="InterPro" id="IPR030678">
    <property type="entry name" value="Peptide/Ni-bd"/>
</dbReference>
<dbReference type="AlphaFoldDB" id="A0A7Y9E667"/>
<keyword evidence="3" id="KW-0813">Transport</keyword>
<dbReference type="SUPFAM" id="SSF53850">
    <property type="entry name" value="Periplasmic binding protein-like II"/>
    <property type="match status" value="1"/>
</dbReference>
<name>A0A7Y9E667_9ACTN</name>
<dbReference type="Gene3D" id="3.90.76.10">
    <property type="entry name" value="Dipeptide-binding Protein, Domain 1"/>
    <property type="match status" value="1"/>
</dbReference>
<comment type="caution">
    <text evidence="7">The sequence shown here is derived from an EMBL/GenBank/DDBJ whole genome shotgun (WGS) entry which is preliminary data.</text>
</comment>
<dbReference type="InterPro" id="IPR039424">
    <property type="entry name" value="SBP_5"/>
</dbReference>
<dbReference type="GO" id="GO:1904680">
    <property type="term" value="F:peptide transmembrane transporter activity"/>
    <property type="evidence" value="ECO:0007669"/>
    <property type="project" value="TreeGrafter"/>
</dbReference>
<keyword evidence="8" id="KW-1185">Reference proteome</keyword>
<evidence type="ECO:0000256" key="5">
    <source>
        <dbReference type="SAM" id="SignalP"/>
    </source>
</evidence>
<organism evidence="7 8">
    <name type="scientific">Nocardioides panaciterrulae</name>
    <dbReference type="NCBI Taxonomy" id="661492"/>
    <lineage>
        <taxon>Bacteria</taxon>
        <taxon>Bacillati</taxon>
        <taxon>Actinomycetota</taxon>
        <taxon>Actinomycetes</taxon>
        <taxon>Propionibacteriales</taxon>
        <taxon>Nocardioidaceae</taxon>
        <taxon>Nocardioides</taxon>
    </lineage>
</organism>
<evidence type="ECO:0000256" key="3">
    <source>
        <dbReference type="ARBA" id="ARBA00022448"/>
    </source>
</evidence>
<dbReference type="Gene3D" id="3.10.105.10">
    <property type="entry name" value="Dipeptide-binding Protein, Domain 3"/>
    <property type="match status" value="1"/>
</dbReference>
<sequence length="537" mass="57272">MTRKRKLAALVGAGALLASLSACGGGDGGSGGGGGGGATGAPWILGTTESITAMDPAGSYDMGSWNMQYNIFQQLMTIPANGSDPQGDAAQSCTYDDPKTITCKLRPGLKFSNGDALTSSDVKYSFQRNLEIADPNGSSVLLGSISNGDDKSPSLADGAIETPDDTTVVFHLNQPDLTFLKVLTTATASIVDEDVFPADKLLADDQVIGSGPFKLSQYKPGEQAVLEANDNYSGDHAAKSKQVFVQYFNDPAPLKSAVESGQVDVAWRTLSPTDLNSLQSGGKVDVIKGQGSEFRYWVFQLENAAVKDKATRQAVAQIIDRDAIAKNAYDGTVNPAYSIVPPGFAGQKDSFQAKYGAPDVAAAKKLLQSAGVKTPVKLTLGYTPTHYGPNAVDEANELAGELNASGLFDVKTADAEWEQYQTLEKQGAYDLFMMGWYPDFLDADNYLSPFLRDGGFFANGYHSDQVNSLLDKELAETDQATREDELGQLQDIVAEDVPLIPSWNGQNVAVASKSMQGVGDTLDPTYIFRFWMISKNG</sequence>
<evidence type="ECO:0000313" key="8">
    <source>
        <dbReference type="Proteomes" id="UP000535511"/>
    </source>
</evidence>
<dbReference type="PANTHER" id="PTHR30290">
    <property type="entry name" value="PERIPLASMIC BINDING COMPONENT OF ABC TRANSPORTER"/>
    <property type="match status" value="1"/>
</dbReference>
<comment type="similarity">
    <text evidence="2">Belongs to the bacterial solute-binding protein 5 family.</text>
</comment>
<dbReference type="PIRSF" id="PIRSF002741">
    <property type="entry name" value="MppA"/>
    <property type="match status" value="1"/>
</dbReference>
<evidence type="ECO:0000256" key="4">
    <source>
        <dbReference type="ARBA" id="ARBA00022729"/>
    </source>
</evidence>
<dbReference type="PROSITE" id="PS51257">
    <property type="entry name" value="PROKAR_LIPOPROTEIN"/>
    <property type="match status" value="1"/>
</dbReference>
<protein>
    <submittedName>
        <fullName evidence="7">Peptide/nickel transport system substrate-binding protein</fullName>
    </submittedName>
</protein>
<accession>A0A7Y9E667</accession>
<reference evidence="7 8" key="1">
    <citation type="submission" date="2020-07" db="EMBL/GenBank/DDBJ databases">
        <title>Sequencing the genomes of 1000 actinobacteria strains.</title>
        <authorList>
            <person name="Klenk H.-P."/>
        </authorList>
    </citation>
    <scope>NUCLEOTIDE SEQUENCE [LARGE SCALE GENOMIC DNA]</scope>
    <source>
        <strain evidence="7 8">DSM 21350</strain>
    </source>
</reference>
<dbReference type="PANTHER" id="PTHR30290:SF10">
    <property type="entry name" value="PERIPLASMIC OLIGOPEPTIDE-BINDING PROTEIN-RELATED"/>
    <property type="match status" value="1"/>
</dbReference>